<dbReference type="EMBL" id="QPMK01000031">
    <property type="protein sequence ID" value="RDD64084.1"/>
    <property type="molecule type" value="Genomic_DNA"/>
</dbReference>
<evidence type="ECO:0000313" key="10">
    <source>
        <dbReference type="Proteomes" id="UP000253977"/>
    </source>
</evidence>
<reference evidence="9 10" key="1">
    <citation type="submission" date="2018-07" db="EMBL/GenBank/DDBJ databases">
        <title>Thalassococcus profundi sp. nov., a marine bacterium isolated from deep seawater of Okinawa Trough.</title>
        <authorList>
            <person name="Yu M."/>
        </authorList>
    </citation>
    <scope>NUCLEOTIDE SEQUENCE [LARGE SCALE GENOMIC DNA]</scope>
    <source>
        <strain evidence="9 10">WRAS1</strain>
    </source>
</reference>
<evidence type="ECO:0000256" key="5">
    <source>
        <dbReference type="ARBA" id="ARBA00023004"/>
    </source>
</evidence>
<keyword evidence="3 6" id="KW-0479">Metal-binding</keyword>
<keyword evidence="2 6" id="KW-0349">Heme</keyword>
<dbReference type="Proteomes" id="UP000253977">
    <property type="component" value="Unassembled WGS sequence"/>
</dbReference>
<protein>
    <submittedName>
        <fullName evidence="9">Cytochrome c family protein</fullName>
    </submittedName>
</protein>
<organism evidence="9 10">
    <name type="scientific">Thalassococcus profundi</name>
    <dbReference type="NCBI Taxonomy" id="2282382"/>
    <lineage>
        <taxon>Bacteria</taxon>
        <taxon>Pseudomonadati</taxon>
        <taxon>Pseudomonadota</taxon>
        <taxon>Alphaproteobacteria</taxon>
        <taxon>Rhodobacterales</taxon>
        <taxon>Roseobacteraceae</taxon>
        <taxon>Thalassococcus</taxon>
    </lineage>
</organism>
<dbReference type="OrthoDB" id="9805828at2"/>
<evidence type="ECO:0000256" key="7">
    <source>
        <dbReference type="SAM" id="SignalP"/>
    </source>
</evidence>
<evidence type="ECO:0000313" key="9">
    <source>
        <dbReference type="EMBL" id="RDD64084.1"/>
    </source>
</evidence>
<dbReference type="AlphaFoldDB" id="A0A369THH8"/>
<evidence type="ECO:0000256" key="6">
    <source>
        <dbReference type="PROSITE-ProRule" id="PRU00433"/>
    </source>
</evidence>
<dbReference type="InterPro" id="IPR002327">
    <property type="entry name" value="Cyt_c_1A/1B"/>
</dbReference>
<evidence type="ECO:0000259" key="8">
    <source>
        <dbReference type="PROSITE" id="PS51007"/>
    </source>
</evidence>
<keyword evidence="10" id="KW-1185">Reference proteome</keyword>
<comment type="caution">
    <text evidence="9">The sequence shown here is derived from an EMBL/GenBank/DDBJ whole genome shotgun (WGS) entry which is preliminary data.</text>
</comment>
<dbReference type="PRINTS" id="PR00604">
    <property type="entry name" value="CYTCHRMECIAB"/>
</dbReference>
<keyword evidence="4" id="KW-0249">Electron transport</keyword>
<dbReference type="InterPro" id="IPR009056">
    <property type="entry name" value="Cyt_c-like_dom"/>
</dbReference>
<dbReference type="PANTHER" id="PTHR11961">
    <property type="entry name" value="CYTOCHROME C"/>
    <property type="match status" value="1"/>
</dbReference>
<evidence type="ECO:0000256" key="1">
    <source>
        <dbReference type="ARBA" id="ARBA00022448"/>
    </source>
</evidence>
<dbReference type="PROSITE" id="PS51007">
    <property type="entry name" value="CYTC"/>
    <property type="match status" value="1"/>
</dbReference>
<dbReference type="Pfam" id="PF00034">
    <property type="entry name" value="Cytochrom_C"/>
    <property type="match status" value="1"/>
</dbReference>
<feature type="domain" description="Cytochrome c" evidence="8">
    <location>
        <begin position="24"/>
        <end position="127"/>
    </location>
</feature>
<gene>
    <name evidence="9" type="ORF">DU478_22125</name>
</gene>
<dbReference type="InterPro" id="IPR036909">
    <property type="entry name" value="Cyt_c-like_dom_sf"/>
</dbReference>
<evidence type="ECO:0000256" key="2">
    <source>
        <dbReference type="ARBA" id="ARBA00022617"/>
    </source>
</evidence>
<keyword evidence="1" id="KW-0813">Transport</keyword>
<dbReference type="GO" id="GO:0046872">
    <property type="term" value="F:metal ion binding"/>
    <property type="evidence" value="ECO:0007669"/>
    <property type="project" value="UniProtKB-KW"/>
</dbReference>
<name>A0A369THH8_9RHOB</name>
<evidence type="ECO:0000256" key="3">
    <source>
        <dbReference type="ARBA" id="ARBA00022723"/>
    </source>
</evidence>
<dbReference type="RefSeq" id="WP_114513028.1">
    <property type="nucleotide sequence ID" value="NZ_QPMK01000031.1"/>
</dbReference>
<dbReference type="SUPFAM" id="SSF46626">
    <property type="entry name" value="Cytochrome c"/>
    <property type="match status" value="1"/>
</dbReference>
<sequence length="130" mass="13952">MFNKMLGTAALMVLTAGVASAQEGDAEAGEKVFRKCMACHAVGEGAENKVGPQLNNLIGRTAGSLEDFNYSDAMVAKGEEGLVWDAETIAAFMEKPRDYVEGTKMSFAGLRKEEERTNVVAYLATFSEGM</sequence>
<evidence type="ECO:0000256" key="4">
    <source>
        <dbReference type="ARBA" id="ARBA00022982"/>
    </source>
</evidence>
<dbReference type="Gene3D" id="1.10.760.10">
    <property type="entry name" value="Cytochrome c-like domain"/>
    <property type="match status" value="1"/>
</dbReference>
<feature type="chain" id="PRO_5017050361" evidence="7">
    <location>
        <begin position="22"/>
        <end position="130"/>
    </location>
</feature>
<dbReference type="GO" id="GO:0020037">
    <property type="term" value="F:heme binding"/>
    <property type="evidence" value="ECO:0007669"/>
    <property type="project" value="InterPro"/>
</dbReference>
<accession>A0A369THH8</accession>
<dbReference type="GO" id="GO:0009055">
    <property type="term" value="F:electron transfer activity"/>
    <property type="evidence" value="ECO:0007669"/>
    <property type="project" value="InterPro"/>
</dbReference>
<keyword evidence="7" id="KW-0732">Signal</keyword>
<proteinExistence type="predicted"/>
<keyword evidence="5 6" id="KW-0408">Iron</keyword>
<feature type="signal peptide" evidence="7">
    <location>
        <begin position="1"/>
        <end position="21"/>
    </location>
</feature>